<organism evidence="10">
    <name type="scientific">Brassica cretica</name>
    <name type="common">Mustard</name>
    <dbReference type="NCBI Taxonomy" id="69181"/>
    <lineage>
        <taxon>Eukaryota</taxon>
        <taxon>Viridiplantae</taxon>
        <taxon>Streptophyta</taxon>
        <taxon>Embryophyta</taxon>
        <taxon>Tracheophyta</taxon>
        <taxon>Spermatophyta</taxon>
        <taxon>Magnoliopsida</taxon>
        <taxon>eudicotyledons</taxon>
        <taxon>Gunneridae</taxon>
        <taxon>Pentapetalae</taxon>
        <taxon>rosids</taxon>
        <taxon>malvids</taxon>
        <taxon>Brassicales</taxon>
        <taxon>Brassicaceae</taxon>
        <taxon>Brassiceae</taxon>
        <taxon>Brassica</taxon>
    </lineage>
</organism>
<dbReference type="PROSITE" id="PS50801">
    <property type="entry name" value="STAS"/>
    <property type="match status" value="1"/>
</dbReference>
<dbReference type="AlphaFoldDB" id="A0A8S9KC82"/>
<dbReference type="GO" id="GO:0008271">
    <property type="term" value="F:secondary active sulfate transmembrane transporter activity"/>
    <property type="evidence" value="ECO:0007669"/>
    <property type="project" value="InterPro"/>
</dbReference>
<feature type="transmembrane region" description="Helical" evidence="8">
    <location>
        <begin position="317"/>
        <end position="338"/>
    </location>
</feature>
<keyword evidence="4 8" id="KW-1133">Transmembrane helix</keyword>
<dbReference type="GO" id="GO:0015293">
    <property type="term" value="F:symporter activity"/>
    <property type="evidence" value="ECO:0007669"/>
    <property type="project" value="UniProtKB-KW"/>
</dbReference>
<evidence type="ECO:0000256" key="6">
    <source>
        <dbReference type="ARBA" id="ARBA00023136"/>
    </source>
</evidence>
<protein>
    <recommendedName>
        <fullName evidence="9">STAS domain-containing protein</fullName>
    </recommendedName>
</protein>
<feature type="transmembrane region" description="Helical" evidence="8">
    <location>
        <begin position="350"/>
        <end position="377"/>
    </location>
</feature>
<dbReference type="PROSITE" id="PS01130">
    <property type="entry name" value="SLC26A"/>
    <property type="match status" value="1"/>
</dbReference>
<feature type="transmembrane region" description="Helical" evidence="8">
    <location>
        <begin position="86"/>
        <end position="104"/>
    </location>
</feature>
<evidence type="ECO:0000256" key="1">
    <source>
        <dbReference type="ARBA" id="ARBA00004141"/>
    </source>
</evidence>
<comment type="caution">
    <text evidence="10">The sequence shown here is derived from an EMBL/GenBank/DDBJ whole genome shotgun (WGS) entry which is preliminary data.</text>
</comment>
<evidence type="ECO:0000256" key="4">
    <source>
        <dbReference type="ARBA" id="ARBA00022989"/>
    </source>
</evidence>
<dbReference type="InterPro" id="IPR018045">
    <property type="entry name" value="S04_transporter_CS"/>
</dbReference>
<dbReference type="EMBL" id="QGKY02000190">
    <property type="protein sequence ID" value="KAF2590946.1"/>
    <property type="molecule type" value="Genomic_DNA"/>
</dbReference>
<keyword evidence="3" id="KW-0769">Symport</keyword>
<keyword evidence="6 8" id="KW-0472">Membrane</keyword>
<proteinExistence type="predicted"/>
<evidence type="ECO:0000256" key="2">
    <source>
        <dbReference type="ARBA" id="ARBA00022692"/>
    </source>
</evidence>
<dbReference type="PANTHER" id="PTHR11814">
    <property type="entry name" value="SULFATE TRANSPORTER"/>
    <property type="match status" value="1"/>
</dbReference>
<feature type="transmembrane region" description="Helical" evidence="8">
    <location>
        <begin position="253"/>
        <end position="271"/>
    </location>
</feature>
<reference evidence="10" key="1">
    <citation type="submission" date="2019-12" db="EMBL/GenBank/DDBJ databases">
        <title>Genome sequencing and annotation of Brassica cretica.</title>
        <authorList>
            <person name="Studholme D.J."/>
            <person name="Sarris P.F."/>
        </authorList>
    </citation>
    <scope>NUCLEOTIDE SEQUENCE</scope>
    <source>
        <strain evidence="10">PFS-102/07</strain>
        <tissue evidence="10">Leaf</tissue>
    </source>
</reference>
<dbReference type="Pfam" id="PF00916">
    <property type="entry name" value="Sulfate_transp"/>
    <property type="match status" value="2"/>
</dbReference>
<evidence type="ECO:0000256" key="8">
    <source>
        <dbReference type="SAM" id="Phobius"/>
    </source>
</evidence>
<keyword evidence="5" id="KW-0764">Sulfate transport</keyword>
<dbReference type="InterPro" id="IPR002645">
    <property type="entry name" value="STAS_dom"/>
</dbReference>
<feature type="region of interest" description="Disordered" evidence="7">
    <location>
        <begin position="1"/>
        <end position="24"/>
    </location>
</feature>
<evidence type="ECO:0000256" key="7">
    <source>
        <dbReference type="SAM" id="MobiDB-lite"/>
    </source>
</evidence>
<name>A0A8S9KC82_BRACR</name>
<feature type="domain" description="STAS" evidence="9">
    <location>
        <begin position="401"/>
        <end position="431"/>
    </location>
</feature>
<sequence>MGTEDNTFPQGAEEPHRRHHAVEAPEPQPFLKSLQYSVKETLFPDDPFRQFKNQTTSRQVVLGLKYFLPILEWAPRYNFKLFKSDLIAGITIASLAIPQGISYAKLANLPPILGLYSSFVPPLVYAVLGSSKDLAVGTVAVGSLLTGAMLSKEVDAEKDPKLYLHLAFTATFFAGVLEASLGIFRCMLVQIGDLKKGLNPLSVSDLVFTSPYMSTALKTGLITGIIALAEGIAVGRSFAMFKNYNIDGNKEMIAFGMMNIVGSFTSCYLTTGPFSRSAVNFNAGCKTAVSNIAMAIAVMFTLLFLTPFFYYTPLVVLSSIIMVAMLGLIDYQAAIHLWKVDKFDFLVCMSAYFGVVFGSVEIGLVVAVIISIARLLLFVSRPRTAVKGNIPNTMIYRNTDQYPYSRIVPGLLILEIDAPIYFANAGYLRER</sequence>
<dbReference type="InterPro" id="IPR001902">
    <property type="entry name" value="SLC26A/SulP_fam"/>
</dbReference>
<evidence type="ECO:0000256" key="5">
    <source>
        <dbReference type="ARBA" id="ARBA00023032"/>
    </source>
</evidence>
<feature type="transmembrane region" description="Helical" evidence="8">
    <location>
        <begin position="221"/>
        <end position="241"/>
    </location>
</feature>
<keyword evidence="2 8" id="KW-0812">Transmembrane</keyword>
<dbReference type="GO" id="GO:0016020">
    <property type="term" value="C:membrane"/>
    <property type="evidence" value="ECO:0007669"/>
    <property type="project" value="UniProtKB-SubCell"/>
</dbReference>
<evidence type="ECO:0000259" key="9">
    <source>
        <dbReference type="PROSITE" id="PS50801"/>
    </source>
</evidence>
<dbReference type="InterPro" id="IPR011547">
    <property type="entry name" value="SLC26A/SulP_dom"/>
</dbReference>
<dbReference type="Gene3D" id="3.30.750.24">
    <property type="entry name" value="STAS domain"/>
    <property type="match status" value="1"/>
</dbReference>
<comment type="subcellular location">
    <subcellularLocation>
        <location evidence="1">Membrane</location>
        <topology evidence="1">Multi-pass membrane protein</topology>
    </subcellularLocation>
</comment>
<evidence type="ECO:0000256" key="3">
    <source>
        <dbReference type="ARBA" id="ARBA00022847"/>
    </source>
</evidence>
<dbReference type="InterPro" id="IPR036513">
    <property type="entry name" value="STAS_dom_sf"/>
</dbReference>
<keyword evidence="3" id="KW-0813">Transport</keyword>
<feature type="transmembrane region" description="Helical" evidence="8">
    <location>
        <begin position="162"/>
        <end position="184"/>
    </location>
</feature>
<gene>
    <name evidence="10" type="ORF">F2Q70_00040733</name>
</gene>
<evidence type="ECO:0000313" key="10">
    <source>
        <dbReference type="EMBL" id="KAF2590946.1"/>
    </source>
</evidence>
<accession>A0A8S9KC82</accession>
<feature type="transmembrane region" description="Helical" evidence="8">
    <location>
        <begin position="291"/>
        <end position="310"/>
    </location>
</feature>
<feature type="transmembrane region" description="Helical" evidence="8">
    <location>
        <begin position="124"/>
        <end position="150"/>
    </location>
</feature>